<keyword evidence="10" id="KW-0472">Membrane</keyword>
<reference evidence="12" key="1">
    <citation type="submission" date="2022-11" db="EMBL/GenBank/DDBJ databases">
        <authorList>
            <person name="Petersen C."/>
        </authorList>
    </citation>
    <scope>NUCLEOTIDE SEQUENCE</scope>
    <source>
        <strain evidence="12">IBT 30761</strain>
    </source>
</reference>
<gene>
    <name evidence="12" type="ORF">N7532_003426</name>
</gene>
<dbReference type="InterPro" id="IPR019165">
    <property type="entry name" value="Peptidase_M76_ATP23"/>
</dbReference>
<dbReference type="PANTHER" id="PTHR21711">
    <property type="entry name" value="MITOCHONDRIAL INNER MEMBRANE PROTEASE"/>
    <property type="match status" value="1"/>
</dbReference>
<evidence type="ECO:0000256" key="6">
    <source>
        <dbReference type="ARBA" id="ARBA00022792"/>
    </source>
</evidence>
<dbReference type="OrthoDB" id="285308at2759"/>
<dbReference type="PANTHER" id="PTHR21711:SF0">
    <property type="entry name" value="MITOCHONDRIAL INNER MEMBRANE PROTEASE ATP23 HOMOLOG"/>
    <property type="match status" value="1"/>
</dbReference>
<protein>
    <recommendedName>
        <fullName evidence="3 10">Mitochondrial inner membrane protease ATP23</fullName>
        <ecNumber evidence="10">3.4.24.-</ecNumber>
    </recommendedName>
</protein>
<evidence type="ECO:0000256" key="2">
    <source>
        <dbReference type="ARBA" id="ARBA00009915"/>
    </source>
</evidence>
<dbReference type="GO" id="GO:0046872">
    <property type="term" value="F:metal ion binding"/>
    <property type="evidence" value="ECO:0007669"/>
    <property type="project" value="UniProtKB-KW"/>
</dbReference>
<keyword evidence="4 10" id="KW-0645">Protease</keyword>
<keyword evidence="5 10" id="KW-0479">Metal-binding</keyword>
<keyword evidence="13" id="KW-1185">Reference proteome</keyword>
<evidence type="ECO:0000313" key="13">
    <source>
        <dbReference type="Proteomes" id="UP001149074"/>
    </source>
</evidence>
<keyword evidence="10" id="KW-0496">Mitochondrion</keyword>
<dbReference type="GO" id="GO:0004222">
    <property type="term" value="F:metalloendopeptidase activity"/>
    <property type="evidence" value="ECO:0007669"/>
    <property type="project" value="InterPro"/>
</dbReference>
<dbReference type="Pfam" id="PF09768">
    <property type="entry name" value="Peptidase_M76"/>
    <property type="match status" value="1"/>
</dbReference>
<evidence type="ECO:0000256" key="11">
    <source>
        <dbReference type="SAM" id="MobiDB-lite"/>
    </source>
</evidence>
<feature type="region of interest" description="Disordered" evidence="11">
    <location>
        <begin position="1"/>
        <end position="25"/>
    </location>
</feature>
<evidence type="ECO:0000256" key="3">
    <source>
        <dbReference type="ARBA" id="ARBA00014615"/>
    </source>
</evidence>
<dbReference type="RefSeq" id="XP_056476277.1">
    <property type="nucleotide sequence ID" value="XM_056615920.1"/>
</dbReference>
<comment type="subcellular location">
    <subcellularLocation>
        <location evidence="1 10">Mitochondrion inner membrane</location>
        <topology evidence="1 10">Peripheral membrane protein</topology>
        <orientation evidence="1 10">Intermembrane side</orientation>
    </subcellularLocation>
</comment>
<sequence>MSDPQSSGAAAPSNGNKDTGFEPGDDTWTQFRNMYSILTGKMSAEGIEQFRVARDIRNEAADCKRCDEQRDFLLQYSPVIRFLSDNIKQLGGDLHSHNIYCRRCTNRKAGGFDPEYGILICANEMKDQGHLEDTMAHEMVHAYDHLRFKVNWTDNLRHAACTEVCLDCFSPKNAWT</sequence>
<dbReference type="AlphaFoldDB" id="A0A9W9FMH6"/>
<evidence type="ECO:0000256" key="4">
    <source>
        <dbReference type="ARBA" id="ARBA00022670"/>
    </source>
</evidence>
<accession>A0A9W9FMH6</accession>
<dbReference type="EC" id="3.4.24.-" evidence="10"/>
<dbReference type="GO" id="GO:0005743">
    <property type="term" value="C:mitochondrial inner membrane"/>
    <property type="evidence" value="ECO:0007669"/>
    <property type="project" value="UniProtKB-SubCell"/>
</dbReference>
<comment type="caution">
    <text evidence="12">The sequence shown here is derived from an EMBL/GenBank/DDBJ whole genome shotgun (WGS) entry which is preliminary data.</text>
</comment>
<evidence type="ECO:0000313" key="12">
    <source>
        <dbReference type="EMBL" id="KAJ5102897.1"/>
    </source>
</evidence>
<reference evidence="12" key="2">
    <citation type="journal article" date="2023" name="IMA Fungus">
        <title>Comparative genomic study of the Penicillium genus elucidates a diverse pangenome and 15 lateral gene transfer events.</title>
        <authorList>
            <person name="Petersen C."/>
            <person name="Sorensen T."/>
            <person name="Nielsen M.R."/>
            <person name="Sondergaard T.E."/>
            <person name="Sorensen J.L."/>
            <person name="Fitzpatrick D.A."/>
            <person name="Frisvad J.C."/>
            <person name="Nielsen K.L."/>
        </authorList>
    </citation>
    <scope>NUCLEOTIDE SEQUENCE</scope>
    <source>
        <strain evidence="12">IBT 30761</strain>
    </source>
</reference>
<evidence type="ECO:0000256" key="10">
    <source>
        <dbReference type="RuleBase" id="RU364057"/>
    </source>
</evidence>
<evidence type="ECO:0000256" key="5">
    <source>
        <dbReference type="ARBA" id="ARBA00022723"/>
    </source>
</evidence>
<dbReference type="Proteomes" id="UP001149074">
    <property type="component" value="Unassembled WGS sequence"/>
</dbReference>
<dbReference type="GO" id="GO:0033615">
    <property type="term" value="P:mitochondrial proton-transporting ATP synthase complex assembly"/>
    <property type="evidence" value="ECO:0007669"/>
    <property type="project" value="TreeGrafter"/>
</dbReference>
<proteinExistence type="inferred from homology"/>
<feature type="compositionally biased region" description="Polar residues" evidence="11">
    <location>
        <begin position="1"/>
        <end position="17"/>
    </location>
</feature>
<name>A0A9W9FMH6_9EURO</name>
<dbReference type="GO" id="GO:0034982">
    <property type="term" value="P:mitochondrial protein processing"/>
    <property type="evidence" value="ECO:0007669"/>
    <property type="project" value="TreeGrafter"/>
</dbReference>
<dbReference type="GeneID" id="81354899"/>
<keyword evidence="6 10" id="KW-0999">Mitochondrion inner membrane</keyword>
<evidence type="ECO:0000256" key="9">
    <source>
        <dbReference type="ARBA" id="ARBA00025322"/>
    </source>
</evidence>
<dbReference type="EMBL" id="JAPQKI010000004">
    <property type="protein sequence ID" value="KAJ5102897.1"/>
    <property type="molecule type" value="Genomic_DNA"/>
</dbReference>
<keyword evidence="7 10" id="KW-0378">Hydrolase</keyword>
<organism evidence="12 13">
    <name type="scientific">Penicillium argentinense</name>
    <dbReference type="NCBI Taxonomy" id="1131581"/>
    <lineage>
        <taxon>Eukaryota</taxon>
        <taxon>Fungi</taxon>
        <taxon>Dikarya</taxon>
        <taxon>Ascomycota</taxon>
        <taxon>Pezizomycotina</taxon>
        <taxon>Eurotiomycetes</taxon>
        <taxon>Eurotiomycetidae</taxon>
        <taxon>Eurotiales</taxon>
        <taxon>Aspergillaceae</taxon>
        <taxon>Penicillium</taxon>
    </lineage>
</organism>
<evidence type="ECO:0000256" key="8">
    <source>
        <dbReference type="ARBA" id="ARBA00023049"/>
    </source>
</evidence>
<comment type="similarity">
    <text evidence="2 10">Belongs to the peptidase M76 family.</text>
</comment>
<keyword evidence="8 10" id="KW-0482">Metalloprotease</keyword>
<comment type="function">
    <text evidence="9">Has a dual role in the assembly of mitochondrial ATPase. Acts as a protease that removes N-terminal residues of mitochondrial ATPase CF(0) subunit 6 at the intermembrane space side. Also involved in the correct assembly of the membrane-embedded ATPase CF(0) particle, probably mediating association of subunit 6 with the subunit 9 ring.</text>
</comment>
<evidence type="ECO:0000256" key="7">
    <source>
        <dbReference type="ARBA" id="ARBA00022801"/>
    </source>
</evidence>
<evidence type="ECO:0000256" key="1">
    <source>
        <dbReference type="ARBA" id="ARBA00004137"/>
    </source>
</evidence>